<dbReference type="AlphaFoldDB" id="A0A2C8ZIL7"/>
<evidence type="ECO:0000256" key="1">
    <source>
        <dbReference type="SAM" id="MobiDB-lite"/>
    </source>
</evidence>
<dbReference type="Proteomes" id="UP000219440">
    <property type="component" value="Unassembled WGS sequence"/>
</dbReference>
<feature type="region of interest" description="Disordered" evidence="1">
    <location>
        <begin position="239"/>
        <end position="299"/>
    </location>
</feature>
<evidence type="ECO:0008006" key="4">
    <source>
        <dbReference type="Google" id="ProtNLM"/>
    </source>
</evidence>
<protein>
    <recommendedName>
        <fullName evidence="4">EcsC protein family protein</fullName>
    </recommendedName>
</protein>
<organism evidence="2 3">
    <name type="scientific">Salinibacterium xinjiangense</name>
    <dbReference type="NCBI Taxonomy" id="386302"/>
    <lineage>
        <taxon>Bacteria</taxon>
        <taxon>Bacillati</taxon>
        <taxon>Actinomycetota</taxon>
        <taxon>Actinomycetes</taxon>
        <taxon>Micrococcales</taxon>
        <taxon>Microbacteriaceae</taxon>
        <taxon>Salinibacterium</taxon>
    </lineage>
</organism>
<name>A0A2C8ZIL7_9MICO</name>
<proteinExistence type="predicted"/>
<gene>
    <name evidence="2" type="ORF">SAMN06296378_1424</name>
</gene>
<evidence type="ECO:0000313" key="3">
    <source>
        <dbReference type="Proteomes" id="UP000219440"/>
    </source>
</evidence>
<reference evidence="2 3" key="1">
    <citation type="submission" date="2017-09" db="EMBL/GenBank/DDBJ databases">
        <authorList>
            <person name="Ehlers B."/>
            <person name="Leendertz F.H."/>
        </authorList>
    </citation>
    <scope>NUCLEOTIDE SEQUENCE [LARGE SCALE GENOMIC DNA]</scope>
    <source>
        <strain evidence="2 3">CGMCC 1.05381</strain>
    </source>
</reference>
<accession>A0A2C8ZIL7</accession>
<keyword evidence="3" id="KW-1185">Reference proteome</keyword>
<feature type="compositionally biased region" description="Basic and acidic residues" evidence="1">
    <location>
        <begin position="241"/>
        <end position="264"/>
    </location>
</feature>
<evidence type="ECO:0000313" key="2">
    <source>
        <dbReference type="EMBL" id="SOE64663.1"/>
    </source>
</evidence>
<sequence length="299" mass="31698">MSKSTELSVSSPFVVKGIDRVLTVQRPVVLAHIRSIRRGRPDRSPEEIIRILERRYLTAVTTGGALVGASAAIPAIGTGASLALSGAETAGFLEASALFAQSVTEIHGIVVDEPDRARALVMTMVLGTTGSDLVKQLAGQVSGSGAGKSTFWGEMITKNMPKAVMGPIADRIKVTFMKKFAVAQGTNVIGRMIPFGIGAVIGGGGNHMLGRQIVRSSREAFGPPPAAFPSWLEPVVKLPKAAKEPKSAKPAREPREARTRREIRAPLPTIRLPRRARPEAVSPFTAPDPLGTDPLNPPQ</sequence>
<dbReference type="EMBL" id="OCST01000003">
    <property type="protein sequence ID" value="SOE64663.1"/>
    <property type="molecule type" value="Genomic_DNA"/>
</dbReference>
<dbReference type="RefSeq" id="WP_218840007.1">
    <property type="nucleotide sequence ID" value="NZ_BMLC01000001.1"/>
</dbReference>